<dbReference type="InterPro" id="IPR011029">
    <property type="entry name" value="DEATH-like_dom_sf"/>
</dbReference>
<dbReference type="InterPro" id="IPR031964">
    <property type="entry name" value="CARD_dom"/>
</dbReference>
<dbReference type="AlphaFoldDB" id="A0AA85IXX8"/>
<organism evidence="7 8">
    <name type="scientific">Trichobilharzia regenti</name>
    <name type="common">Nasal bird schistosome</name>
    <dbReference type="NCBI Taxonomy" id="157069"/>
    <lineage>
        <taxon>Eukaryota</taxon>
        <taxon>Metazoa</taxon>
        <taxon>Spiralia</taxon>
        <taxon>Lophotrochozoa</taxon>
        <taxon>Platyhelminthes</taxon>
        <taxon>Trematoda</taxon>
        <taxon>Digenea</taxon>
        <taxon>Strigeidida</taxon>
        <taxon>Schistosomatoidea</taxon>
        <taxon>Schistosomatidae</taxon>
        <taxon>Trichobilharzia</taxon>
    </lineage>
</organism>
<evidence type="ECO:0000313" key="7">
    <source>
        <dbReference type="Proteomes" id="UP000050795"/>
    </source>
</evidence>
<evidence type="ECO:0000256" key="1">
    <source>
        <dbReference type="ARBA" id="ARBA00022499"/>
    </source>
</evidence>
<evidence type="ECO:0000256" key="3">
    <source>
        <dbReference type="ARBA" id="ARBA00022588"/>
    </source>
</evidence>
<dbReference type="Gene3D" id="1.10.533.10">
    <property type="entry name" value="Death Domain, Fas"/>
    <property type="match status" value="1"/>
</dbReference>
<evidence type="ECO:0000259" key="6">
    <source>
        <dbReference type="Pfam" id="PF16739"/>
    </source>
</evidence>
<name>A0AA85IXX8_TRIRE</name>
<dbReference type="GO" id="GO:0005737">
    <property type="term" value="C:cytoplasm"/>
    <property type="evidence" value="ECO:0007669"/>
    <property type="project" value="UniProtKB-ARBA"/>
</dbReference>
<proteinExistence type="predicted"/>
<keyword evidence="3" id="KW-0399">Innate immunity</keyword>
<evidence type="ECO:0000256" key="5">
    <source>
        <dbReference type="ARBA" id="ARBA00022859"/>
    </source>
</evidence>
<keyword evidence="5" id="KW-0391">Immunity</keyword>
<dbReference type="Pfam" id="PF16739">
    <property type="entry name" value="CARD_2"/>
    <property type="match status" value="1"/>
</dbReference>
<dbReference type="SUPFAM" id="SSF47986">
    <property type="entry name" value="DEATH domain"/>
    <property type="match status" value="1"/>
</dbReference>
<keyword evidence="2" id="KW-0597">Phosphoprotein</keyword>
<sequence length="223" mass="24687">MFNHELTPVREQPGSTGFLFRYCLGLDQHAPIILPWIESRTFRLGGELVHYCASRIESNNLSTLASANSCFIVMLSNEEQAVMRNLPALVADLESMDIIDHLTATTPPSITPADYESIIATSQREGRRAGVRCLVACLLRRTDSSKVFQSFINILKEDYRHLSDLLSSTYESLKGSNEKDESDFGTTASSISLHSDAVVKANDPTGIITPCQLDLDILSMIPY</sequence>
<keyword evidence="7" id="KW-1185">Reference proteome</keyword>
<reference evidence="8" key="2">
    <citation type="submission" date="2023-11" db="UniProtKB">
        <authorList>
            <consortium name="WormBaseParasite"/>
        </authorList>
    </citation>
    <scope>IDENTIFICATION</scope>
</reference>
<feature type="domain" description="Caspase recruitment" evidence="6">
    <location>
        <begin position="76"/>
        <end position="168"/>
    </location>
</feature>
<evidence type="ECO:0000256" key="2">
    <source>
        <dbReference type="ARBA" id="ARBA00022553"/>
    </source>
</evidence>
<dbReference type="WBParaSite" id="TREG1_127700.1">
    <property type="protein sequence ID" value="TREG1_127700.1"/>
    <property type="gene ID" value="TREG1_127700"/>
</dbReference>
<dbReference type="GO" id="GO:0045087">
    <property type="term" value="P:innate immune response"/>
    <property type="evidence" value="ECO:0007669"/>
    <property type="project" value="UniProtKB-KW"/>
</dbReference>
<keyword evidence="4" id="KW-0832">Ubl conjugation</keyword>
<reference evidence="7" key="1">
    <citation type="submission" date="2022-06" db="EMBL/GenBank/DDBJ databases">
        <authorList>
            <person name="Berger JAMES D."/>
            <person name="Berger JAMES D."/>
        </authorList>
    </citation>
    <scope>NUCLEOTIDE SEQUENCE [LARGE SCALE GENOMIC DNA]</scope>
</reference>
<accession>A0AA85IXX8</accession>
<dbReference type="Proteomes" id="UP000050795">
    <property type="component" value="Unassembled WGS sequence"/>
</dbReference>
<evidence type="ECO:0000256" key="4">
    <source>
        <dbReference type="ARBA" id="ARBA00022843"/>
    </source>
</evidence>
<protein>
    <recommendedName>
        <fullName evidence="6">Caspase recruitment domain-containing protein</fullName>
    </recommendedName>
</protein>
<keyword evidence="1" id="KW-1017">Isopeptide bond</keyword>
<dbReference type="CDD" id="cd01671">
    <property type="entry name" value="CARD"/>
    <property type="match status" value="1"/>
</dbReference>
<evidence type="ECO:0000313" key="8">
    <source>
        <dbReference type="WBParaSite" id="TREG1_127700.1"/>
    </source>
</evidence>